<evidence type="ECO:0000313" key="6">
    <source>
        <dbReference type="Proteomes" id="UP000001568"/>
    </source>
</evidence>
<dbReference type="Gene3D" id="1.10.357.70">
    <property type="entry name" value="Exocyst complex component Sec6, C-terminal domain"/>
    <property type="match status" value="1"/>
</dbReference>
<dbReference type="PANTHER" id="PTHR21292:SF1">
    <property type="entry name" value="EXOCYST COMPLEX COMPONENT 3"/>
    <property type="match status" value="1"/>
</dbReference>
<accession>A4RYX1</accession>
<dbReference type="Gramene" id="ABO96761">
    <property type="protein sequence ID" value="ABO96761"/>
    <property type="gene ID" value="OSTLU_24673"/>
</dbReference>
<dbReference type="InterPro" id="IPR010326">
    <property type="entry name" value="EXOC3/Sec6"/>
</dbReference>
<dbReference type="AlphaFoldDB" id="A4RYX1"/>
<proteinExistence type="inferred from homology"/>
<dbReference type="STRING" id="436017.A4RYX1"/>
<evidence type="ECO:0000256" key="4">
    <source>
        <dbReference type="SAM" id="MobiDB-lite"/>
    </source>
</evidence>
<keyword evidence="2" id="KW-0813">Transport</keyword>
<dbReference type="RefSeq" id="XP_001418468.1">
    <property type="nucleotide sequence ID" value="XM_001418431.1"/>
</dbReference>
<dbReference type="GeneID" id="5002335"/>
<dbReference type="InterPro" id="IPR042532">
    <property type="entry name" value="EXOC3/Sec6_C"/>
</dbReference>
<dbReference type="GO" id="GO:0000149">
    <property type="term" value="F:SNARE binding"/>
    <property type="evidence" value="ECO:0007669"/>
    <property type="project" value="TreeGrafter"/>
</dbReference>
<dbReference type="GO" id="GO:0000145">
    <property type="term" value="C:exocyst"/>
    <property type="evidence" value="ECO:0007669"/>
    <property type="project" value="InterPro"/>
</dbReference>
<evidence type="ECO:0000256" key="1">
    <source>
        <dbReference type="ARBA" id="ARBA00009447"/>
    </source>
</evidence>
<dbReference type="Gene3D" id="1.10.357.50">
    <property type="match status" value="1"/>
</dbReference>
<gene>
    <name evidence="5" type="ORF">OSTLU_24673</name>
</gene>
<dbReference type="OMA" id="MNIGPKT"/>
<dbReference type="PANTHER" id="PTHR21292">
    <property type="entry name" value="EXOCYST COMPLEX COMPONENT SEC6-RELATED"/>
    <property type="match status" value="1"/>
</dbReference>
<reference evidence="5 6" key="1">
    <citation type="journal article" date="2007" name="Proc. Natl. Acad. Sci. U.S.A.">
        <title>The tiny eukaryote Ostreococcus provides genomic insights into the paradox of plankton speciation.</title>
        <authorList>
            <person name="Palenik B."/>
            <person name="Grimwood J."/>
            <person name="Aerts A."/>
            <person name="Rouze P."/>
            <person name="Salamov A."/>
            <person name="Putnam N."/>
            <person name="Dupont C."/>
            <person name="Jorgensen R."/>
            <person name="Derelle E."/>
            <person name="Rombauts S."/>
            <person name="Zhou K."/>
            <person name="Otillar R."/>
            <person name="Merchant S.S."/>
            <person name="Podell S."/>
            <person name="Gaasterland T."/>
            <person name="Napoli C."/>
            <person name="Gendler K."/>
            <person name="Manuell A."/>
            <person name="Tai V."/>
            <person name="Vallon O."/>
            <person name="Piganeau G."/>
            <person name="Jancek S."/>
            <person name="Heijde M."/>
            <person name="Jabbari K."/>
            <person name="Bowler C."/>
            <person name="Lohr M."/>
            <person name="Robbens S."/>
            <person name="Werner G."/>
            <person name="Dubchak I."/>
            <person name="Pazour G.J."/>
            <person name="Ren Q."/>
            <person name="Paulsen I."/>
            <person name="Delwiche C."/>
            <person name="Schmutz J."/>
            <person name="Rokhsar D."/>
            <person name="Van de Peer Y."/>
            <person name="Moreau H."/>
            <person name="Grigoriev I.V."/>
        </authorList>
    </citation>
    <scope>NUCLEOTIDE SEQUENCE [LARGE SCALE GENOMIC DNA]</scope>
    <source>
        <strain evidence="5 6">CCE9901</strain>
    </source>
</reference>
<comment type="similarity">
    <text evidence="1">Belongs to the SEC6 family.</text>
</comment>
<dbReference type="GO" id="GO:0006887">
    <property type="term" value="P:exocytosis"/>
    <property type="evidence" value="ECO:0007669"/>
    <property type="project" value="UniProtKB-KW"/>
</dbReference>
<dbReference type="EMBL" id="CP000586">
    <property type="protein sequence ID" value="ABO96761.1"/>
    <property type="molecule type" value="Genomic_DNA"/>
</dbReference>
<dbReference type="OrthoDB" id="190098at2759"/>
<dbReference type="eggNOG" id="KOG2286">
    <property type="taxonomic scope" value="Eukaryota"/>
</dbReference>
<dbReference type="Proteomes" id="UP000001568">
    <property type="component" value="Chromosome 6"/>
</dbReference>
<dbReference type="HOGENOM" id="CLU_011776_1_0_1"/>
<evidence type="ECO:0000256" key="2">
    <source>
        <dbReference type="ARBA" id="ARBA00022448"/>
    </source>
</evidence>
<keyword evidence="3" id="KW-0268">Exocytosis</keyword>
<evidence type="ECO:0000256" key="3">
    <source>
        <dbReference type="ARBA" id="ARBA00022483"/>
    </source>
</evidence>
<sequence>MFARRRGDGEGKGAREDDGGLTEVERALRDAREASEPGARATRAIDALERDETRMFETWETLTTLEVDLCAVRAALARVGERKRGVFDDDEFERVDAAWTTFEGVLWNSVRQGILAGESGSVGLVRAVRVVAEQEVLDEEFERDALTFEPELDAATNKVINVAPPEPKRWKTKVLEQMSIAVEARLALIAEGFSGLDDKESIEHVVGALDESLVSLAETFDYTIPAFPPEWRVFETVVAPTYHAGVCDLLARLSSSPNTSNGDMVATVKWGQHYFNAMQSLGLDIEITDDAHACSVEYADESNESPPLPYPVGLSTVIETYCDRLRVTISGWTNNLCRVAKSRPPKEDGSGKLWNPSDLDFFRLIADQMMIAIETQSNVFVRQCGRVAAEMITNYASAVADRLGMPSETLSGVPCRTPSRGGHDSAARDAQPVSFETIVAGVNDTRRCRSLAAQTQKTILDALGMKDDVMVREFDHAMHVFNRVHAEARRMISRQVLDDPGLVEVMNTFYGSKVDGPWATGESMTTLLATVEDYLGDTEDWLTAEVAGSVTETLFEYLIELLFILFTKQASVVAPHTAARLEADERALTQSMSVRMSTNKAIGRIARLQNLRGLVCAASPDAFVHEYGVLLGNWPDAGLDCVAAVLSARGDFDKATSRATLERCRDVCITKLAAIAGERPSVGVSAATSVKRSNASGHRRTGSSVSYSAFNRRFKDFGLS</sequence>
<dbReference type="KEGG" id="olu:OSTLU_24673"/>
<organism evidence="5 6">
    <name type="scientific">Ostreococcus lucimarinus (strain CCE9901)</name>
    <dbReference type="NCBI Taxonomy" id="436017"/>
    <lineage>
        <taxon>Eukaryota</taxon>
        <taxon>Viridiplantae</taxon>
        <taxon>Chlorophyta</taxon>
        <taxon>Mamiellophyceae</taxon>
        <taxon>Mamiellales</taxon>
        <taxon>Bathycoccaceae</taxon>
        <taxon>Ostreococcus</taxon>
    </lineage>
</organism>
<dbReference type="GO" id="GO:0051601">
    <property type="term" value="P:exocyst localization"/>
    <property type="evidence" value="ECO:0007669"/>
    <property type="project" value="TreeGrafter"/>
</dbReference>
<feature type="compositionally biased region" description="Basic and acidic residues" evidence="4">
    <location>
        <begin position="1"/>
        <end position="35"/>
    </location>
</feature>
<dbReference type="Pfam" id="PF06046">
    <property type="entry name" value="Sec6"/>
    <property type="match status" value="1"/>
</dbReference>
<feature type="region of interest" description="Disordered" evidence="4">
    <location>
        <begin position="1"/>
        <end position="41"/>
    </location>
</feature>
<name>A4RYX1_OSTLU</name>
<keyword evidence="6" id="KW-1185">Reference proteome</keyword>
<evidence type="ECO:0000313" key="5">
    <source>
        <dbReference type="EMBL" id="ABO96761.1"/>
    </source>
</evidence>
<protein>
    <submittedName>
        <fullName evidence="5">Uncharacterized protein</fullName>
    </submittedName>
</protein>